<proteinExistence type="predicted"/>
<dbReference type="STRING" id="1341132.A0A3F3Q890"/>
<sequence>MRTFLAVLVPCFVISVLYLYFAGTRLRPQRGITEMRRAPATTPAPSSEYPSDWIDCVSPAPERRFWASHGSGPGVTVYGFPSKGGLYVLHDCLGVELDFLGLDRFRSTERPSKSDPDWQAKEEAHCDRMRRLGARWVETNYDLFELMVSEREDTDPYICVGWPAEGGVWVLNTTYGRAIDLGTGIIYNANNMEERCEIIKRLGGIFYEEPSNCPYLDLE</sequence>
<accession>A0A3F3Q890</accession>
<name>A0A3F3Q890_9EURO</name>
<evidence type="ECO:0000313" key="2">
    <source>
        <dbReference type="EMBL" id="RDH35420.1"/>
    </source>
</evidence>
<evidence type="ECO:0000313" key="3">
    <source>
        <dbReference type="Proteomes" id="UP000253729"/>
    </source>
</evidence>
<keyword evidence="1" id="KW-1133">Transmembrane helix</keyword>
<dbReference type="RefSeq" id="XP_026628442.1">
    <property type="nucleotide sequence ID" value="XM_026771062.1"/>
</dbReference>
<keyword evidence="1" id="KW-0812">Transmembrane</keyword>
<evidence type="ECO:0000256" key="1">
    <source>
        <dbReference type="SAM" id="Phobius"/>
    </source>
</evidence>
<keyword evidence="3" id="KW-1185">Reference proteome</keyword>
<reference evidence="2 3" key="1">
    <citation type="submission" date="2018-07" db="EMBL/GenBank/DDBJ databases">
        <title>The genomes of Aspergillus section Nigri reveals drivers in fungal speciation.</title>
        <authorList>
            <consortium name="DOE Joint Genome Institute"/>
            <person name="Vesth T.C."/>
            <person name="Nybo J."/>
            <person name="Theobald S."/>
            <person name="Brandl J."/>
            <person name="Frisvad J.C."/>
            <person name="Nielsen K.F."/>
            <person name="Lyhne E.K."/>
            <person name="Kogle M.E."/>
            <person name="Kuo A."/>
            <person name="Riley R."/>
            <person name="Clum A."/>
            <person name="Nolan M."/>
            <person name="Lipzen A."/>
            <person name="Salamov A."/>
            <person name="Henrissat B."/>
            <person name="Wiebenga A."/>
            <person name="De vries R.P."/>
            <person name="Grigoriev I.V."/>
            <person name="Mortensen U.H."/>
            <person name="Andersen M.R."/>
            <person name="Baker S.E."/>
        </authorList>
    </citation>
    <scope>NUCLEOTIDE SEQUENCE [LARGE SCALE GENOMIC DNA]</scope>
    <source>
        <strain evidence="2 3">CBS 139.54b</strain>
    </source>
</reference>
<organism evidence="2 3">
    <name type="scientific">Aspergillus welwitschiae</name>
    <dbReference type="NCBI Taxonomy" id="1341132"/>
    <lineage>
        <taxon>Eukaryota</taxon>
        <taxon>Fungi</taxon>
        <taxon>Dikarya</taxon>
        <taxon>Ascomycota</taxon>
        <taxon>Pezizomycotina</taxon>
        <taxon>Eurotiomycetes</taxon>
        <taxon>Eurotiomycetidae</taxon>
        <taxon>Eurotiales</taxon>
        <taxon>Aspergillaceae</taxon>
        <taxon>Aspergillus</taxon>
        <taxon>Aspergillus subgen. Circumdati</taxon>
    </lineage>
</organism>
<feature type="transmembrane region" description="Helical" evidence="1">
    <location>
        <begin position="6"/>
        <end position="26"/>
    </location>
</feature>
<dbReference type="AlphaFoldDB" id="A0A3F3Q890"/>
<protein>
    <submittedName>
        <fullName evidence="2">Uncharacterized protein</fullName>
    </submittedName>
</protein>
<keyword evidence="1" id="KW-0472">Membrane</keyword>
<gene>
    <name evidence="2" type="ORF">BDQ94DRAFT_168441</name>
</gene>
<dbReference type="EMBL" id="KZ852040">
    <property type="protein sequence ID" value="RDH35420.1"/>
    <property type="molecule type" value="Genomic_DNA"/>
</dbReference>
<dbReference type="Proteomes" id="UP000253729">
    <property type="component" value="Unassembled WGS sequence"/>
</dbReference>
<dbReference type="GeneID" id="38139418"/>